<protein>
    <recommendedName>
        <fullName evidence="4">Tetratricopeptide repeat-containing protein</fullName>
    </recommendedName>
</protein>
<keyword evidence="1" id="KW-0175">Coiled coil</keyword>
<keyword evidence="3" id="KW-1185">Reference proteome</keyword>
<gene>
    <name evidence="2" type="ORF">SAMN04488503_2640</name>
</gene>
<accession>A0A239BMI6</accession>
<dbReference type="OrthoDB" id="9968554at2"/>
<dbReference type="AlphaFoldDB" id="A0A239BMI6"/>
<evidence type="ECO:0008006" key="4">
    <source>
        <dbReference type="Google" id="ProtNLM"/>
    </source>
</evidence>
<sequence>MTRRTLLSRRVGAGLRLRAEGFVRSLLLLAALALGGCSLANGTQAPPVQEPRAAYVLAVDSYLAGQYEKAAFIFQRLSGDTTDPVLARKAYYGLACSRLATASTPEELHHGLNLWNNWVQMTPEGLPSEDPRLLTPLLPRLTAAVGQENPPMLSAEEIDRELARSKRLAGCQEETGKVKEALRKKTAEAEALRSQLNALERLHREITMKKKGLE</sequence>
<evidence type="ECO:0000313" key="3">
    <source>
        <dbReference type="Proteomes" id="UP000198324"/>
    </source>
</evidence>
<evidence type="ECO:0000256" key="1">
    <source>
        <dbReference type="SAM" id="Coils"/>
    </source>
</evidence>
<dbReference type="RefSeq" id="WP_089274841.1">
    <property type="nucleotide sequence ID" value="NZ_FZOC01000005.1"/>
</dbReference>
<dbReference type="EMBL" id="FZOC01000005">
    <property type="protein sequence ID" value="SNS08254.1"/>
    <property type="molecule type" value="Genomic_DNA"/>
</dbReference>
<evidence type="ECO:0000313" key="2">
    <source>
        <dbReference type="EMBL" id="SNS08254.1"/>
    </source>
</evidence>
<name>A0A239BMI6_9BACT</name>
<proteinExistence type="predicted"/>
<reference evidence="2 3" key="1">
    <citation type="submission" date="2017-06" db="EMBL/GenBank/DDBJ databases">
        <authorList>
            <person name="Kim H.J."/>
            <person name="Triplett B.A."/>
        </authorList>
    </citation>
    <scope>NUCLEOTIDE SEQUENCE [LARGE SCALE GENOMIC DNA]</scope>
    <source>
        <strain evidence="2 3">DSM 13116</strain>
    </source>
</reference>
<feature type="coiled-coil region" evidence="1">
    <location>
        <begin position="179"/>
        <end position="209"/>
    </location>
</feature>
<organism evidence="2 3">
    <name type="scientific">Humidesulfovibrio mexicanus</name>
    <dbReference type="NCBI Taxonomy" id="147047"/>
    <lineage>
        <taxon>Bacteria</taxon>
        <taxon>Pseudomonadati</taxon>
        <taxon>Thermodesulfobacteriota</taxon>
        <taxon>Desulfovibrionia</taxon>
        <taxon>Desulfovibrionales</taxon>
        <taxon>Desulfovibrionaceae</taxon>
        <taxon>Humidesulfovibrio</taxon>
    </lineage>
</organism>
<dbReference type="Proteomes" id="UP000198324">
    <property type="component" value="Unassembled WGS sequence"/>
</dbReference>